<dbReference type="EMBL" id="CP072455">
    <property type="protein sequence ID" value="QTL38517.1"/>
    <property type="molecule type" value="Genomic_DNA"/>
</dbReference>
<gene>
    <name evidence="1" type="ORF">HGO23_11420</name>
</gene>
<reference evidence="1 2" key="1">
    <citation type="submission" date="2021-03" db="EMBL/GenBank/DDBJ databases">
        <title>Complete Genome Sequence Data of Xenorhabdus budapestensis strain C72, a Candidate Biological Control Agent, from China.</title>
        <authorList>
            <person name="LI B."/>
            <person name="WANG S."/>
            <person name="QIU D."/>
        </authorList>
    </citation>
    <scope>NUCLEOTIDE SEQUENCE [LARGE SCALE GENOMIC DNA]</scope>
    <source>
        <strain evidence="1 2">C-7-2</strain>
    </source>
</reference>
<evidence type="ECO:0000313" key="2">
    <source>
        <dbReference type="Proteomes" id="UP000665047"/>
    </source>
</evidence>
<dbReference type="Proteomes" id="UP000665047">
    <property type="component" value="Chromosome"/>
</dbReference>
<sequence length="181" mass="20373">MKQSASMERSKLQLTMMSRLHDVFSDVKKEVEITPEFIQDTLAQFMQMATGSNYHIEKSVRIGFGEVQAQPQVQAQSVVDTVKKALNTAESMTPFKNLFVCTSTVEGKNNDSVHHVKLLGAVEKADLVQDISRVIKNHHDIGQVIHIDDLQSVLDVIHTLARKEVEIIKSSQMPINFVKPY</sequence>
<proteinExistence type="predicted"/>
<name>A0ABX7VFB2_XENBU</name>
<accession>A0ABX7VFB2</accession>
<protein>
    <submittedName>
        <fullName evidence="1">Uncharacterized protein</fullName>
    </submittedName>
</protein>
<evidence type="ECO:0000313" key="1">
    <source>
        <dbReference type="EMBL" id="QTL38517.1"/>
    </source>
</evidence>
<keyword evidence="2" id="KW-1185">Reference proteome</keyword>
<dbReference type="RefSeq" id="WP_209026687.1">
    <property type="nucleotide sequence ID" value="NZ_CP072455.1"/>
</dbReference>
<organism evidence="1 2">
    <name type="scientific">Xenorhabdus budapestensis</name>
    <dbReference type="NCBI Taxonomy" id="290110"/>
    <lineage>
        <taxon>Bacteria</taxon>
        <taxon>Pseudomonadati</taxon>
        <taxon>Pseudomonadota</taxon>
        <taxon>Gammaproteobacteria</taxon>
        <taxon>Enterobacterales</taxon>
        <taxon>Morganellaceae</taxon>
        <taxon>Xenorhabdus</taxon>
    </lineage>
</organism>